<gene>
    <name evidence="2" type="ORF">SAMN05216377_12014</name>
</gene>
<dbReference type="RefSeq" id="WP_176921533.1">
    <property type="nucleotide sequence ID" value="NZ_FNBE01000020.1"/>
</dbReference>
<feature type="transmembrane region" description="Helical" evidence="1">
    <location>
        <begin position="28"/>
        <end position="47"/>
    </location>
</feature>
<evidence type="ECO:0000313" key="3">
    <source>
        <dbReference type="Proteomes" id="UP000198967"/>
    </source>
</evidence>
<dbReference type="EMBL" id="FNBE01000020">
    <property type="protein sequence ID" value="SDH19114.1"/>
    <property type="molecule type" value="Genomic_DNA"/>
</dbReference>
<sequence>MSAVGVLIFVAILGAVICAKVRASGGAVVFSLLALVLFIATPVGQGLPEAIGTFMNAIDGAATPALNGGPQEAGR</sequence>
<keyword evidence="3" id="KW-1185">Reference proteome</keyword>
<proteinExistence type="predicted"/>
<dbReference type="Proteomes" id="UP000198967">
    <property type="component" value="Unassembled WGS sequence"/>
</dbReference>
<dbReference type="STRING" id="366584.SAMN05216377_12014"/>
<protein>
    <submittedName>
        <fullName evidence="2">Uncharacterized protein</fullName>
    </submittedName>
</protein>
<name>A0A1G8ADS2_PSEOR</name>
<reference evidence="2 3" key="1">
    <citation type="submission" date="2016-10" db="EMBL/GenBank/DDBJ databases">
        <authorList>
            <person name="de Groot N.N."/>
        </authorList>
    </citation>
    <scope>NUCLEOTIDE SEQUENCE [LARGE SCALE GENOMIC DNA]</scope>
    <source>
        <strain evidence="2 3">CGMCC 4.3143</strain>
    </source>
</reference>
<evidence type="ECO:0000256" key="1">
    <source>
        <dbReference type="SAM" id="Phobius"/>
    </source>
</evidence>
<evidence type="ECO:0000313" key="2">
    <source>
        <dbReference type="EMBL" id="SDH19114.1"/>
    </source>
</evidence>
<keyword evidence="1" id="KW-0812">Transmembrane</keyword>
<organism evidence="2 3">
    <name type="scientific">Pseudonocardia oroxyli</name>
    <dbReference type="NCBI Taxonomy" id="366584"/>
    <lineage>
        <taxon>Bacteria</taxon>
        <taxon>Bacillati</taxon>
        <taxon>Actinomycetota</taxon>
        <taxon>Actinomycetes</taxon>
        <taxon>Pseudonocardiales</taxon>
        <taxon>Pseudonocardiaceae</taxon>
        <taxon>Pseudonocardia</taxon>
    </lineage>
</organism>
<keyword evidence="1" id="KW-0472">Membrane</keyword>
<keyword evidence="1" id="KW-1133">Transmembrane helix</keyword>
<accession>A0A1G8ADS2</accession>
<dbReference type="AlphaFoldDB" id="A0A1G8ADS2"/>